<proteinExistence type="predicted"/>
<keyword evidence="2" id="KW-0808">Transferase</keyword>
<dbReference type="InterPro" id="IPR041698">
    <property type="entry name" value="Methyltransf_25"/>
</dbReference>
<dbReference type="GO" id="GO:0032259">
    <property type="term" value="P:methylation"/>
    <property type="evidence" value="ECO:0007669"/>
    <property type="project" value="UniProtKB-KW"/>
</dbReference>
<comment type="caution">
    <text evidence="2">The sequence shown here is derived from an EMBL/GenBank/DDBJ whole genome shotgun (WGS) entry which is preliminary data.</text>
</comment>
<evidence type="ECO:0000259" key="1">
    <source>
        <dbReference type="Pfam" id="PF13649"/>
    </source>
</evidence>
<name>A0A9X4QZU0_9STAP</name>
<gene>
    <name evidence="2" type="ORF">M4L21_02015</name>
</gene>
<organism evidence="2 3">
    <name type="scientific">Staphylococcus equorum</name>
    <dbReference type="NCBI Taxonomy" id="246432"/>
    <lineage>
        <taxon>Bacteria</taxon>
        <taxon>Bacillati</taxon>
        <taxon>Bacillota</taxon>
        <taxon>Bacilli</taxon>
        <taxon>Bacillales</taxon>
        <taxon>Staphylococcaceae</taxon>
        <taxon>Staphylococcus</taxon>
    </lineage>
</organism>
<dbReference type="Proteomes" id="UP001152302">
    <property type="component" value="Unassembled WGS sequence"/>
</dbReference>
<dbReference type="Pfam" id="PF13649">
    <property type="entry name" value="Methyltransf_25"/>
    <property type="match status" value="1"/>
</dbReference>
<evidence type="ECO:0000313" key="3">
    <source>
        <dbReference type="Proteomes" id="UP001152302"/>
    </source>
</evidence>
<dbReference type="SUPFAM" id="SSF53335">
    <property type="entry name" value="S-adenosyl-L-methionine-dependent methyltransferases"/>
    <property type="match status" value="1"/>
</dbReference>
<accession>A0A9X4QZU0</accession>
<keyword evidence="2" id="KW-0489">Methyltransferase</keyword>
<dbReference type="GO" id="GO:0008168">
    <property type="term" value="F:methyltransferase activity"/>
    <property type="evidence" value="ECO:0007669"/>
    <property type="project" value="UniProtKB-KW"/>
</dbReference>
<dbReference type="InterPro" id="IPR029063">
    <property type="entry name" value="SAM-dependent_MTases_sf"/>
</dbReference>
<evidence type="ECO:0000313" key="2">
    <source>
        <dbReference type="EMBL" id="MDG0858087.1"/>
    </source>
</evidence>
<sequence length="202" mass="23320">MNHWDEKFDSDNYIYGEEANEFVKNIFQTNTTNNQNIVLFAEGEGRNAIYLAQLGYDVTTYDMSKVGIDKQYKLAQETGVSIKANYGDITQPDLTTQSTFDYSINIFGHVPTEGKQAMFNNLIQSLVKNGHSYFEFYSIEQLKYRTGGPKDKTMLYEIDEIKHYLAQHAIRIHMLEKLETYRYEGTKHTGLSSVIQGHIEKL</sequence>
<dbReference type="AlphaFoldDB" id="A0A9X4QZU0"/>
<dbReference type="EMBL" id="JAMBPX010000001">
    <property type="protein sequence ID" value="MDG0858087.1"/>
    <property type="molecule type" value="Genomic_DNA"/>
</dbReference>
<dbReference type="Gene3D" id="3.40.50.150">
    <property type="entry name" value="Vaccinia Virus protein VP39"/>
    <property type="match status" value="1"/>
</dbReference>
<dbReference type="RefSeq" id="WP_277580187.1">
    <property type="nucleotide sequence ID" value="NZ_JAMBPV010000001.1"/>
</dbReference>
<feature type="domain" description="Methyltransferase" evidence="1">
    <location>
        <begin position="41"/>
        <end position="130"/>
    </location>
</feature>
<reference evidence="2" key="1">
    <citation type="submission" date="2022-05" db="EMBL/GenBank/DDBJ databases">
        <title>Comparative genomics of Staphylococcus equorum isolates.</title>
        <authorList>
            <person name="Luelf R.H."/>
        </authorList>
    </citation>
    <scope>NUCLEOTIDE SEQUENCE</scope>
    <source>
        <strain evidence="2">TMW 2.2343</strain>
    </source>
</reference>
<protein>
    <submittedName>
        <fullName evidence="2">Methyltransferase domain-containing protein</fullName>
    </submittedName>
</protein>